<organism evidence="10 11">
    <name type="scientific">Sphaerisporangium aureirubrum</name>
    <dbReference type="NCBI Taxonomy" id="1544736"/>
    <lineage>
        <taxon>Bacteria</taxon>
        <taxon>Bacillati</taxon>
        <taxon>Actinomycetota</taxon>
        <taxon>Actinomycetes</taxon>
        <taxon>Streptosporangiales</taxon>
        <taxon>Streptosporangiaceae</taxon>
        <taxon>Sphaerisporangium</taxon>
    </lineage>
</organism>
<dbReference type="InterPro" id="IPR050297">
    <property type="entry name" value="LipidA_mod_glycosyltrf_83"/>
</dbReference>
<evidence type="ECO:0000259" key="9">
    <source>
        <dbReference type="Pfam" id="PF13231"/>
    </source>
</evidence>
<feature type="transmembrane region" description="Helical" evidence="8">
    <location>
        <begin position="357"/>
        <end position="376"/>
    </location>
</feature>
<dbReference type="Pfam" id="PF13231">
    <property type="entry name" value="PMT_2"/>
    <property type="match status" value="1"/>
</dbReference>
<sequence>MLPGNGKAPDMAPPPDVEVLSLPHPPVGLHVTLVASRWWTVPWPVWLTAGLMLAGLLSLSGAYGFHGDELYFIAAGRHPAFGYVDQPPLTPLLSAAWAALLGVSPTATRILPALEMAFVVVIVGFVARDLGGSRRAQVLAALTAGVSGYLAAGHLNTTTELDLLVWAAVLGLLVRVLAGGDRRLWVAVGVGAGIGLENKDTLLFLAAGLAVGVLLCRRWEVVRSRWAWAAAAIAAIGWAPNLAWQAVHGWPQLTMASQIAGYAATNRAQVLPFLWLFTGPLLFPVSIAGLVWVLGSRAAAPWRPLGVAALVALALDLVSGGKTYYVIGSASLFMAAGGIVLDGWIARGHRLLKTAGFAAAAITSGGLIALLTLPVLPVADYARTTLPATVPDVANQIGWPQFVATVAQVVSALPPEQRDHAVILTNDYSEASALVLLGQGLPPVYSGHNSYWSWGPPPAARTTVVHVGDWRPASWAQYFAGCRDVAHIDNQLGIDNGEQGRPVTVCTSTRAPWTTIWPALRTIS</sequence>
<evidence type="ECO:0000256" key="5">
    <source>
        <dbReference type="ARBA" id="ARBA00022692"/>
    </source>
</evidence>
<keyword evidence="2" id="KW-1003">Cell membrane</keyword>
<feature type="transmembrane region" description="Helical" evidence="8">
    <location>
        <begin position="325"/>
        <end position="345"/>
    </location>
</feature>
<keyword evidence="11" id="KW-1185">Reference proteome</keyword>
<dbReference type="EMBL" id="JBHSRF010000014">
    <property type="protein sequence ID" value="MFC6082109.1"/>
    <property type="molecule type" value="Genomic_DNA"/>
</dbReference>
<keyword evidence="4 10" id="KW-0808">Transferase</keyword>
<dbReference type="Proteomes" id="UP001596137">
    <property type="component" value="Unassembled WGS sequence"/>
</dbReference>
<evidence type="ECO:0000256" key="3">
    <source>
        <dbReference type="ARBA" id="ARBA00022676"/>
    </source>
</evidence>
<evidence type="ECO:0000256" key="8">
    <source>
        <dbReference type="SAM" id="Phobius"/>
    </source>
</evidence>
<comment type="subcellular location">
    <subcellularLocation>
        <location evidence="1">Cell membrane</location>
        <topology evidence="1">Multi-pass membrane protein</topology>
    </subcellularLocation>
</comment>
<dbReference type="RefSeq" id="WP_380751401.1">
    <property type="nucleotide sequence ID" value="NZ_JBHSRF010000014.1"/>
</dbReference>
<proteinExistence type="predicted"/>
<feature type="transmembrane region" description="Helical" evidence="8">
    <location>
        <begin position="43"/>
        <end position="65"/>
    </location>
</feature>
<protein>
    <submittedName>
        <fullName evidence="10">Glycosyltransferase family 39 protein</fullName>
        <ecNumber evidence="10">2.4.-.-</ecNumber>
    </submittedName>
</protein>
<keyword evidence="5 8" id="KW-0812">Transmembrane</keyword>
<dbReference type="InterPro" id="IPR038731">
    <property type="entry name" value="RgtA/B/C-like"/>
</dbReference>
<feature type="transmembrane region" description="Helical" evidence="8">
    <location>
        <begin position="268"/>
        <end position="294"/>
    </location>
</feature>
<dbReference type="EC" id="2.4.-.-" evidence="10"/>
<keyword evidence="7 8" id="KW-0472">Membrane</keyword>
<comment type="caution">
    <text evidence="10">The sequence shown here is derived from an EMBL/GenBank/DDBJ whole genome shotgun (WGS) entry which is preliminary data.</text>
</comment>
<reference evidence="11" key="1">
    <citation type="journal article" date="2019" name="Int. J. Syst. Evol. Microbiol.">
        <title>The Global Catalogue of Microorganisms (GCM) 10K type strain sequencing project: providing services to taxonomists for standard genome sequencing and annotation.</title>
        <authorList>
            <consortium name="The Broad Institute Genomics Platform"/>
            <consortium name="The Broad Institute Genome Sequencing Center for Infectious Disease"/>
            <person name="Wu L."/>
            <person name="Ma J."/>
        </authorList>
    </citation>
    <scope>NUCLEOTIDE SEQUENCE [LARGE SCALE GENOMIC DNA]</scope>
    <source>
        <strain evidence="11">JCM 30346</strain>
    </source>
</reference>
<dbReference type="PANTHER" id="PTHR33908">
    <property type="entry name" value="MANNOSYLTRANSFERASE YKCB-RELATED"/>
    <property type="match status" value="1"/>
</dbReference>
<evidence type="ECO:0000256" key="1">
    <source>
        <dbReference type="ARBA" id="ARBA00004651"/>
    </source>
</evidence>
<feature type="domain" description="Glycosyltransferase RgtA/B/C/D-like" evidence="9">
    <location>
        <begin position="85"/>
        <end position="244"/>
    </location>
</feature>
<evidence type="ECO:0000256" key="6">
    <source>
        <dbReference type="ARBA" id="ARBA00022989"/>
    </source>
</evidence>
<feature type="transmembrane region" description="Helical" evidence="8">
    <location>
        <begin position="110"/>
        <end position="127"/>
    </location>
</feature>
<name>A0ABW1NHE2_9ACTN</name>
<gene>
    <name evidence="10" type="ORF">ACFP1K_13175</name>
</gene>
<evidence type="ECO:0000313" key="11">
    <source>
        <dbReference type="Proteomes" id="UP001596137"/>
    </source>
</evidence>
<evidence type="ECO:0000256" key="4">
    <source>
        <dbReference type="ARBA" id="ARBA00022679"/>
    </source>
</evidence>
<dbReference type="GO" id="GO:0016757">
    <property type="term" value="F:glycosyltransferase activity"/>
    <property type="evidence" value="ECO:0007669"/>
    <property type="project" value="UniProtKB-KW"/>
</dbReference>
<keyword evidence="6 8" id="KW-1133">Transmembrane helix</keyword>
<feature type="transmembrane region" description="Helical" evidence="8">
    <location>
        <begin position="226"/>
        <end position="247"/>
    </location>
</feature>
<evidence type="ECO:0000256" key="2">
    <source>
        <dbReference type="ARBA" id="ARBA00022475"/>
    </source>
</evidence>
<evidence type="ECO:0000313" key="10">
    <source>
        <dbReference type="EMBL" id="MFC6082109.1"/>
    </source>
</evidence>
<evidence type="ECO:0000256" key="7">
    <source>
        <dbReference type="ARBA" id="ARBA00023136"/>
    </source>
</evidence>
<dbReference type="PANTHER" id="PTHR33908:SF11">
    <property type="entry name" value="MEMBRANE PROTEIN"/>
    <property type="match status" value="1"/>
</dbReference>
<accession>A0ABW1NHE2</accession>
<keyword evidence="3 10" id="KW-0328">Glycosyltransferase</keyword>